<reference evidence="2" key="1">
    <citation type="submission" date="2018-05" db="EMBL/GenBank/DDBJ databases">
        <authorList>
            <person name="Lanie J.A."/>
            <person name="Ng W.-L."/>
            <person name="Kazmierczak K.M."/>
            <person name="Andrzejewski T.M."/>
            <person name="Davidsen T.M."/>
            <person name="Wayne K.J."/>
            <person name="Tettelin H."/>
            <person name="Glass J.I."/>
            <person name="Rusch D."/>
            <person name="Podicherti R."/>
            <person name="Tsui H.-C.T."/>
            <person name="Winkler M.E."/>
        </authorList>
    </citation>
    <scope>NUCLEOTIDE SEQUENCE</scope>
</reference>
<accession>A0A382QUB5</accession>
<organism evidence="2">
    <name type="scientific">marine metagenome</name>
    <dbReference type="NCBI Taxonomy" id="408172"/>
    <lineage>
        <taxon>unclassified sequences</taxon>
        <taxon>metagenomes</taxon>
        <taxon>ecological metagenomes</taxon>
    </lineage>
</organism>
<feature type="transmembrane region" description="Helical" evidence="1">
    <location>
        <begin position="12"/>
        <end position="30"/>
    </location>
</feature>
<sequence>MSMKLKYEKLGHMLFIFPMFLLGVDPSIIYPS</sequence>
<name>A0A382QUB5_9ZZZZ</name>
<dbReference type="AlphaFoldDB" id="A0A382QUB5"/>
<proteinExistence type="predicted"/>
<keyword evidence="1" id="KW-0472">Membrane</keyword>
<feature type="non-terminal residue" evidence="2">
    <location>
        <position position="32"/>
    </location>
</feature>
<protein>
    <submittedName>
        <fullName evidence="2">Uncharacterized protein</fullName>
    </submittedName>
</protein>
<keyword evidence="1" id="KW-0812">Transmembrane</keyword>
<dbReference type="EMBL" id="UINC01116661">
    <property type="protein sequence ID" value="SVC88547.1"/>
    <property type="molecule type" value="Genomic_DNA"/>
</dbReference>
<keyword evidence="1" id="KW-1133">Transmembrane helix</keyword>
<evidence type="ECO:0000313" key="2">
    <source>
        <dbReference type="EMBL" id="SVC88547.1"/>
    </source>
</evidence>
<evidence type="ECO:0000256" key="1">
    <source>
        <dbReference type="SAM" id="Phobius"/>
    </source>
</evidence>
<gene>
    <name evidence="2" type="ORF">METZ01_LOCUS341401</name>
</gene>